<evidence type="ECO:0000313" key="14">
    <source>
        <dbReference type="Proteomes" id="UP000255469"/>
    </source>
</evidence>
<dbReference type="PANTHER" id="PTHR33446:SF2">
    <property type="entry name" value="PROTEIN TONB"/>
    <property type="match status" value="1"/>
</dbReference>
<comment type="subcellular location">
    <subcellularLocation>
        <location evidence="1">Cell inner membrane</location>
        <topology evidence="1">Single-pass membrane protein</topology>
        <orientation evidence="1">Periplasmic side</orientation>
    </subcellularLocation>
</comment>
<dbReference type="InterPro" id="IPR037682">
    <property type="entry name" value="TonB_C"/>
</dbReference>
<keyword evidence="4" id="KW-1003">Cell membrane</keyword>
<sequence length="480" mass="54050">MGICFLKINIALVILFGFYKLIFSSDTFFSWKRAALMGMYVVAVLVPGLNCSYWLNKSVRVVSMANEYADIILPIVTITPGDNGSFDWETFAMTAYSMVVAVLLLRLLWQLSAIVLLKRKCKTAEVCGINVYLLEGDEGPFSFFHWIFLNPMRHSLLELDEIIAHERAHCRQLHSLDILFAELFAIVFWVNPFAWLLKREVRLNLEFLADNNVLAGGRDSKEYQYHLLGLAYRKNVATISNNFNVLPLKKRIKMMNKKRTNGVAKAKYVLYVPLAVMLLAVSNIEIVAREIASATTNGSATAVSVNKQVSKPLMVQKEKPMVVEKSNADLPVGKEEKSETEDAVPLTAEAEAPAVENEEAATEAFEEEQTDQKQKEGARKVYTVSEEMPSFNGSVNTWLVQNMKYPVDAARNKEQGTVIVKFIITAQGEVKDPVIVRSISPSLDKEALRVVSVMPKWNPGKNKGKFVDVYYCIPIRFKLN</sequence>
<dbReference type="Pfam" id="PF03544">
    <property type="entry name" value="TonB_C"/>
    <property type="match status" value="1"/>
</dbReference>
<keyword evidence="6 11" id="KW-0812">Transmembrane</keyword>
<dbReference type="GO" id="GO:0015031">
    <property type="term" value="P:protein transport"/>
    <property type="evidence" value="ECO:0007669"/>
    <property type="project" value="UniProtKB-KW"/>
</dbReference>
<feature type="region of interest" description="Disordered" evidence="10">
    <location>
        <begin position="326"/>
        <end position="356"/>
    </location>
</feature>
<evidence type="ECO:0000256" key="2">
    <source>
        <dbReference type="ARBA" id="ARBA00006555"/>
    </source>
</evidence>
<dbReference type="NCBIfam" id="TIGR01352">
    <property type="entry name" value="tonB_Cterm"/>
    <property type="match status" value="1"/>
</dbReference>
<dbReference type="PROSITE" id="PS52015">
    <property type="entry name" value="TONB_CTD"/>
    <property type="match status" value="1"/>
</dbReference>
<dbReference type="RefSeq" id="WP_025067995.1">
    <property type="nucleotide sequence ID" value="NZ_CAUVPN010000048.1"/>
</dbReference>
<feature type="transmembrane region" description="Helical" evidence="11">
    <location>
        <begin position="90"/>
        <end position="109"/>
    </location>
</feature>
<protein>
    <submittedName>
        <fullName evidence="13">Antirepressor regulating drug resistance, predicted signal transduction N-terminal membrane component</fullName>
    </submittedName>
</protein>
<dbReference type="PANTHER" id="PTHR33446">
    <property type="entry name" value="PROTEIN TONB-RELATED"/>
    <property type="match status" value="1"/>
</dbReference>
<dbReference type="GO" id="GO:0031992">
    <property type="term" value="F:energy transducer activity"/>
    <property type="evidence" value="ECO:0007669"/>
    <property type="project" value="TreeGrafter"/>
</dbReference>
<proteinExistence type="inferred from homology"/>
<feature type="transmembrane region" description="Helical" evidence="11">
    <location>
        <begin position="6"/>
        <end position="23"/>
    </location>
</feature>
<dbReference type="CDD" id="cd07341">
    <property type="entry name" value="M56_BlaR1_MecR1_like"/>
    <property type="match status" value="1"/>
</dbReference>
<keyword evidence="7" id="KW-0653">Protein transport</keyword>
<dbReference type="SUPFAM" id="SSF74653">
    <property type="entry name" value="TolA/TonB C-terminal domain"/>
    <property type="match status" value="1"/>
</dbReference>
<dbReference type="Gene3D" id="3.30.1150.10">
    <property type="match status" value="1"/>
</dbReference>
<dbReference type="EMBL" id="UGTM01000001">
    <property type="protein sequence ID" value="SUB86720.1"/>
    <property type="molecule type" value="Genomic_DNA"/>
</dbReference>
<name>A0A379E2Q7_9BACT</name>
<dbReference type="InterPro" id="IPR051045">
    <property type="entry name" value="TonB-dependent_transducer"/>
</dbReference>
<evidence type="ECO:0000256" key="4">
    <source>
        <dbReference type="ARBA" id="ARBA00022475"/>
    </source>
</evidence>
<feature type="transmembrane region" description="Helical" evidence="11">
    <location>
        <begin position="35"/>
        <end position="55"/>
    </location>
</feature>
<evidence type="ECO:0000256" key="7">
    <source>
        <dbReference type="ARBA" id="ARBA00022927"/>
    </source>
</evidence>
<feature type="domain" description="TonB C-terminal" evidence="12">
    <location>
        <begin position="390"/>
        <end position="480"/>
    </location>
</feature>
<dbReference type="Proteomes" id="UP000255469">
    <property type="component" value="Unassembled WGS sequence"/>
</dbReference>
<accession>A0A379E2Q7</accession>
<dbReference type="Pfam" id="PF05569">
    <property type="entry name" value="Peptidase_M56"/>
    <property type="match status" value="1"/>
</dbReference>
<evidence type="ECO:0000256" key="5">
    <source>
        <dbReference type="ARBA" id="ARBA00022519"/>
    </source>
</evidence>
<dbReference type="GO" id="GO:0098797">
    <property type="term" value="C:plasma membrane protein complex"/>
    <property type="evidence" value="ECO:0007669"/>
    <property type="project" value="TreeGrafter"/>
</dbReference>
<dbReference type="AlphaFoldDB" id="A0A379E2Q7"/>
<reference evidence="13 14" key="1">
    <citation type="submission" date="2018-06" db="EMBL/GenBank/DDBJ databases">
        <authorList>
            <consortium name="Pathogen Informatics"/>
            <person name="Doyle S."/>
        </authorList>
    </citation>
    <scope>NUCLEOTIDE SEQUENCE [LARGE SCALE GENOMIC DNA]</scope>
    <source>
        <strain evidence="13 14">NCTC13067</strain>
    </source>
</reference>
<evidence type="ECO:0000256" key="6">
    <source>
        <dbReference type="ARBA" id="ARBA00022692"/>
    </source>
</evidence>
<evidence type="ECO:0000256" key="11">
    <source>
        <dbReference type="SAM" id="Phobius"/>
    </source>
</evidence>
<evidence type="ECO:0000256" key="3">
    <source>
        <dbReference type="ARBA" id="ARBA00022448"/>
    </source>
</evidence>
<evidence type="ECO:0000313" key="13">
    <source>
        <dbReference type="EMBL" id="SUB86720.1"/>
    </source>
</evidence>
<comment type="similarity">
    <text evidence="2">Belongs to the TonB family.</text>
</comment>
<evidence type="ECO:0000256" key="1">
    <source>
        <dbReference type="ARBA" id="ARBA00004383"/>
    </source>
</evidence>
<gene>
    <name evidence="13" type="ORF">NCTC13067_00368</name>
</gene>
<dbReference type="InterPro" id="IPR006260">
    <property type="entry name" value="TonB/TolA_C"/>
</dbReference>
<evidence type="ECO:0000256" key="10">
    <source>
        <dbReference type="SAM" id="MobiDB-lite"/>
    </source>
</evidence>
<evidence type="ECO:0000256" key="9">
    <source>
        <dbReference type="ARBA" id="ARBA00023136"/>
    </source>
</evidence>
<dbReference type="InterPro" id="IPR008756">
    <property type="entry name" value="Peptidase_M56"/>
</dbReference>
<keyword evidence="3" id="KW-0813">Transport</keyword>
<keyword evidence="8 11" id="KW-1133">Transmembrane helix</keyword>
<evidence type="ECO:0000259" key="12">
    <source>
        <dbReference type="PROSITE" id="PS52015"/>
    </source>
</evidence>
<keyword evidence="5" id="KW-0997">Cell inner membrane</keyword>
<feature type="transmembrane region" description="Helical" evidence="11">
    <location>
        <begin position="176"/>
        <end position="197"/>
    </location>
</feature>
<dbReference type="GO" id="GO:0055085">
    <property type="term" value="P:transmembrane transport"/>
    <property type="evidence" value="ECO:0007669"/>
    <property type="project" value="InterPro"/>
</dbReference>
<organism evidence="13 14">
    <name type="scientific">Prevotella denticola</name>
    <dbReference type="NCBI Taxonomy" id="28129"/>
    <lineage>
        <taxon>Bacteria</taxon>
        <taxon>Pseudomonadati</taxon>
        <taxon>Bacteroidota</taxon>
        <taxon>Bacteroidia</taxon>
        <taxon>Bacteroidales</taxon>
        <taxon>Prevotellaceae</taxon>
        <taxon>Prevotella</taxon>
    </lineage>
</organism>
<keyword evidence="9 11" id="KW-0472">Membrane</keyword>
<evidence type="ECO:0000256" key="8">
    <source>
        <dbReference type="ARBA" id="ARBA00022989"/>
    </source>
</evidence>